<dbReference type="RefSeq" id="WP_154457742.1">
    <property type="nucleotide sequence ID" value="NZ_VUMV01000003.1"/>
</dbReference>
<gene>
    <name evidence="2" type="ORF">FYJ60_05845</name>
</gene>
<keyword evidence="1" id="KW-0472">Membrane</keyword>
<organism evidence="2 3">
    <name type="scientific">Bilifractor porci</name>
    <dbReference type="NCBI Taxonomy" id="2606636"/>
    <lineage>
        <taxon>Bacteria</taxon>
        <taxon>Bacillati</taxon>
        <taxon>Bacillota</taxon>
        <taxon>Clostridia</taxon>
        <taxon>Lachnospirales</taxon>
        <taxon>Lachnospiraceae</taxon>
        <taxon>Bilifractor</taxon>
    </lineage>
</organism>
<dbReference type="EMBL" id="VUMV01000003">
    <property type="protein sequence ID" value="MST81835.1"/>
    <property type="molecule type" value="Genomic_DNA"/>
</dbReference>
<reference evidence="2 3" key="1">
    <citation type="submission" date="2019-08" db="EMBL/GenBank/DDBJ databases">
        <title>In-depth cultivation of the pig gut microbiome towards novel bacterial diversity and tailored functional studies.</title>
        <authorList>
            <person name="Wylensek D."/>
            <person name="Hitch T.C.A."/>
            <person name="Clavel T."/>
        </authorList>
    </citation>
    <scope>NUCLEOTIDE SEQUENCE [LARGE SCALE GENOMIC DNA]</scope>
    <source>
        <strain evidence="2 3">Oil+RF-744-WCA-WT-13</strain>
    </source>
</reference>
<name>A0A7X2TNR5_9FIRM</name>
<feature type="transmembrane region" description="Helical" evidence="1">
    <location>
        <begin position="77"/>
        <end position="95"/>
    </location>
</feature>
<proteinExistence type="predicted"/>
<protein>
    <submittedName>
        <fullName evidence="2">DUF3784 domain-containing protein</fullName>
    </submittedName>
</protein>
<dbReference type="Pfam" id="PF12650">
    <property type="entry name" value="DUF3784"/>
    <property type="match status" value="1"/>
</dbReference>
<accession>A0A7X2TNR5</accession>
<evidence type="ECO:0000313" key="3">
    <source>
        <dbReference type="Proteomes" id="UP000466864"/>
    </source>
</evidence>
<dbReference type="Proteomes" id="UP000466864">
    <property type="component" value="Unassembled WGS sequence"/>
</dbReference>
<sequence>MFTPEFDLFMAVLLGVLAVVFFMGKGRGILDAFSGKYKDKKRDPVEERKYQTAIGIFLVVLGVAELLMAFIRHPYMGIVSVAISVADLIYIMIYIRKH</sequence>
<dbReference type="AlphaFoldDB" id="A0A7X2TNR5"/>
<feature type="transmembrane region" description="Helical" evidence="1">
    <location>
        <begin position="50"/>
        <end position="71"/>
    </location>
</feature>
<comment type="caution">
    <text evidence="2">The sequence shown here is derived from an EMBL/GenBank/DDBJ whole genome shotgun (WGS) entry which is preliminary data.</text>
</comment>
<dbReference type="InterPro" id="IPR017259">
    <property type="entry name" value="UCP037672"/>
</dbReference>
<evidence type="ECO:0000313" key="2">
    <source>
        <dbReference type="EMBL" id="MST81835.1"/>
    </source>
</evidence>
<feature type="transmembrane region" description="Helical" evidence="1">
    <location>
        <begin position="6"/>
        <end position="30"/>
    </location>
</feature>
<keyword evidence="1" id="KW-1133">Transmembrane helix</keyword>
<evidence type="ECO:0000256" key="1">
    <source>
        <dbReference type="SAM" id="Phobius"/>
    </source>
</evidence>
<keyword evidence="1" id="KW-0812">Transmembrane</keyword>
<keyword evidence="3" id="KW-1185">Reference proteome</keyword>